<dbReference type="GO" id="GO:0005524">
    <property type="term" value="F:ATP binding"/>
    <property type="evidence" value="ECO:0007669"/>
    <property type="project" value="InterPro"/>
</dbReference>
<dbReference type="RefSeq" id="XP_001422139.1">
    <property type="nucleotide sequence ID" value="XM_001422102.1"/>
</dbReference>
<dbReference type="SUPFAM" id="SSF50129">
    <property type="entry name" value="GroES-like"/>
    <property type="match status" value="1"/>
</dbReference>
<dbReference type="InterPro" id="IPR011032">
    <property type="entry name" value="GroES-like_sf"/>
</dbReference>
<dbReference type="HOGENOM" id="CLU_132825_2_3_1"/>
<dbReference type="OMA" id="ESQTKGG"/>
<dbReference type="AlphaFoldDB" id="A4S9W9"/>
<proteinExistence type="predicted"/>
<dbReference type="EMBL" id="CP000597">
    <property type="protein sequence ID" value="ABP00456.1"/>
    <property type="molecule type" value="Genomic_DNA"/>
</dbReference>
<organism evidence="2 3">
    <name type="scientific">Ostreococcus lucimarinus (strain CCE9901)</name>
    <dbReference type="NCBI Taxonomy" id="436017"/>
    <lineage>
        <taxon>Eukaryota</taxon>
        <taxon>Viridiplantae</taxon>
        <taxon>Chlorophyta</taxon>
        <taxon>Mamiellophyceae</taxon>
        <taxon>Mamiellales</taxon>
        <taxon>Bathycoccaceae</taxon>
        <taxon>Ostreococcus</taxon>
    </lineage>
</organism>
<evidence type="ECO:0000256" key="1">
    <source>
        <dbReference type="ARBA" id="ARBA00023186"/>
    </source>
</evidence>
<evidence type="ECO:0000313" key="3">
    <source>
        <dbReference type="Proteomes" id="UP000001568"/>
    </source>
</evidence>
<keyword evidence="1" id="KW-0143">Chaperone</keyword>
<dbReference type="Gene3D" id="2.30.33.40">
    <property type="entry name" value="GroES chaperonin"/>
    <property type="match status" value="1"/>
</dbReference>
<dbReference type="GO" id="GO:0044183">
    <property type="term" value="F:protein folding chaperone"/>
    <property type="evidence" value="ECO:0007669"/>
    <property type="project" value="InterPro"/>
</dbReference>
<protein>
    <recommendedName>
        <fullName evidence="4">10 kDa chaperonin</fullName>
    </recommendedName>
</protein>
<dbReference type="Proteomes" id="UP000001568">
    <property type="component" value="Chromosome 17"/>
</dbReference>
<dbReference type="Gramene" id="ABP00456">
    <property type="protein sequence ID" value="ABP00456"/>
    <property type="gene ID" value="OSTLU_28342"/>
</dbReference>
<evidence type="ECO:0000313" key="2">
    <source>
        <dbReference type="EMBL" id="ABP00456.1"/>
    </source>
</evidence>
<reference evidence="2 3" key="1">
    <citation type="journal article" date="2007" name="Proc. Natl. Acad. Sci. U.S.A.">
        <title>The tiny eukaryote Ostreococcus provides genomic insights into the paradox of plankton speciation.</title>
        <authorList>
            <person name="Palenik B."/>
            <person name="Grimwood J."/>
            <person name="Aerts A."/>
            <person name="Rouze P."/>
            <person name="Salamov A."/>
            <person name="Putnam N."/>
            <person name="Dupont C."/>
            <person name="Jorgensen R."/>
            <person name="Derelle E."/>
            <person name="Rombauts S."/>
            <person name="Zhou K."/>
            <person name="Otillar R."/>
            <person name="Merchant S.S."/>
            <person name="Podell S."/>
            <person name="Gaasterland T."/>
            <person name="Napoli C."/>
            <person name="Gendler K."/>
            <person name="Manuell A."/>
            <person name="Tai V."/>
            <person name="Vallon O."/>
            <person name="Piganeau G."/>
            <person name="Jancek S."/>
            <person name="Heijde M."/>
            <person name="Jabbari K."/>
            <person name="Bowler C."/>
            <person name="Lohr M."/>
            <person name="Robbens S."/>
            <person name="Werner G."/>
            <person name="Dubchak I."/>
            <person name="Pazour G.J."/>
            <person name="Ren Q."/>
            <person name="Paulsen I."/>
            <person name="Delwiche C."/>
            <person name="Schmutz J."/>
            <person name="Rokhsar D."/>
            <person name="Van de Peer Y."/>
            <person name="Moreau H."/>
            <person name="Grigoriev I.V."/>
        </authorList>
    </citation>
    <scope>NUCLEOTIDE SEQUENCE [LARGE SCALE GENOMIC DNA]</scope>
    <source>
        <strain evidence="2 3">CCE9901</strain>
    </source>
</reference>
<dbReference type="SMART" id="SM00883">
    <property type="entry name" value="Cpn10"/>
    <property type="match status" value="1"/>
</dbReference>
<accession>A4S9W9</accession>
<dbReference type="Pfam" id="PF00166">
    <property type="entry name" value="Cpn10"/>
    <property type="match status" value="1"/>
</dbReference>
<dbReference type="InterPro" id="IPR020818">
    <property type="entry name" value="Chaperonin_GroES"/>
</dbReference>
<dbReference type="STRING" id="436017.A4S9W9"/>
<dbReference type="GeneID" id="5006197"/>
<dbReference type="KEGG" id="olu:OSTLU_28342"/>
<dbReference type="OrthoDB" id="496861at2759"/>
<gene>
    <name evidence="2" type="ORF">OSTLU_28342</name>
</gene>
<evidence type="ECO:0008006" key="4">
    <source>
        <dbReference type="Google" id="ProtNLM"/>
    </source>
</evidence>
<keyword evidence="3" id="KW-1185">Reference proteome</keyword>
<dbReference type="InterPro" id="IPR037124">
    <property type="entry name" value="Chaperonin_GroES_sf"/>
</dbReference>
<name>A4S9W9_OSTLU</name>
<sequence>MKSSECQAMGDRVLVLADKAESQTKGGLFLAGGAGAGGPGSSVTGKVASVGENVKGIKKGDAVLINGFSGTEVEFEDGEKGKFINAVDVLAVLG</sequence>